<accession>A0A1D3L4E8</accession>
<comment type="catalytic activity">
    <reaction evidence="18 19">
        <text>alpha-ribazole 5'-phosphate + adenosylcob(III)inamide-GDP = adenosylcob(III)alamin 5'-phosphate + GMP + H(+)</text>
        <dbReference type="Rhea" id="RHEA:23560"/>
        <dbReference type="ChEBI" id="CHEBI:15378"/>
        <dbReference type="ChEBI" id="CHEBI:57918"/>
        <dbReference type="ChEBI" id="CHEBI:58115"/>
        <dbReference type="ChEBI" id="CHEBI:60487"/>
        <dbReference type="ChEBI" id="CHEBI:60493"/>
        <dbReference type="EC" id="2.7.8.26"/>
    </reaction>
</comment>
<evidence type="ECO:0000256" key="19">
    <source>
        <dbReference type="HAMAP-Rule" id="MF_00719"/>
    </source>
</evidence>
<dbReference type="OrthoDB" id="11748at2157"/>
<evidence type="ECO:0000256" key="16">
    <source>
        <dbReference type="ARBA" id="ARBA00032853"/>
    </source>
</evidence>
<evidence type="ECO:0000256" key="4">
    <source>
        <dbReference type="ARBA" id="ARBA00010561"/>
    </source>
</evidence>
<dbReference type="InterPro" id="IPR003805">
    <property type="entry name" value="CobS"/>
</dbReference>
<evidence type="ECO:0000256" key="6">
    <source>
        <dbReference type="ARBA" id="ARBA00015850"/>
    </source>
</evidence>
<evidence type="ECO:0000256" key="13">
    <source>
        <dbReference type="ARBA" id="ARBA00023136"/>
    </source>
</evidence>
<comment type="similarity">
    <text evidence="4 19">Belongs to the CobS family.</text>
</comment>
<name>A0A1D3L4E8_9EURY</name>
<dbReference type="GO" id="GO:0008818">
    <property type="term" value="F:cobalamin 5'-phosphate synthase activity"/>
    <property type="evidence" value="ECO:0007669"/>
    <property type="project" value="UniProtKB-UniRule"/>
</dbReference>
<proteinExistence type="inferred from homology"/>
<evidence type="ECO:0000256" key="12">
    <source>
        <dbReference type="ARBA" id="ARBA00022989"/>
    </source>
</evidence>
<evidence type="ECO:0000313" key="20">
    <source>
        <dbReference type="EMBL" id="SCG86497.1"/>
    </source>
</evidence>
<keyword evidence="11 19" id="KW-0460">Magnesium</keyword>
<comment type="function">
    <text evidence="14 19">Joins adenosylcobinamide-GDP and alpha-ribazole to generate adenosylcobalamin (Ado-cobalamin). Also synthesizes adenosylcobalamin 5'-phosphate from adenosylcobinamide-GDP and alpha-ribazole 5'-phosphate.</text>
</comment>
<dbReference type="KEGG" id="mcub:MCBB_1949"/>
<keyword evidence="13 19" id="KW-0472">Membrane</keyword>
<feature type="transmembrane region" description="Helical" evidence="19">
    <location>
        <begin position="148"/>
        <end position="171"/>
    </location>
</feature>
<gene>
    <name evidence="19 20" type="primary">cobS</name>
    <name evidence="20" type="ORF">MCBB_1949</name>
</gene>
<organism evidence="20 21">
    <name type="scientific">Methanobacterium congolense</name>
    <dbReference type="NCBI Taxonomy" id="118062"/>
    <lineage>
        <taxon>Archaea</taxon>
        <taxon>Methanobacteriati</taxon>
        <taxon>Methanobacteriota</taxon>
        <taxon>Methanomada group</taxon>
        <taxon>Methanobacteria</taxon>
        <taxon>Methanobacteriales</taxon>
        <taxon>Methanobacteriaceae</taxon>
        <taxon>Methanobacterium</taxon>
    </lineage>
</organism>
<evidence type="ECO:0000256" key="5">
    <source>
        <dbReference type="ARBA" id="ARBA00013200"/>
    </source>
</evidence>
<evidence type="ECO:0000256" key="10">
    <source>
        <dbReference type="ARBA" id="ARBA00022692"/>
    </source>
</evidence>
<evidence type="ECO:0000256" key="14">
    <source>
        <dbReference type="ARBA" id="ARBA00025228"/>
    </source>
</evidence>
<feature type="transmembrane region" description="Helical" evidence="19">
    <location>
        <begin position="191"/>
        <end position="220"/>
    </location>
</feature>
<evidence type="ECO:0000256" key="15">
    <source>
        <dbReference type="ARBA" id="ARBA00032605"/>
    </source>
</evidence>
<keyword evidence="10 19" id="KW-0812">Transmembrane</keyword>
<evidence type="ECO:0000256" key="17">
    <source>
        <dbReference type="ARBA" id="ARBA00048623"/>
    </source>
</evidence>
<dbReference type="Pfam" id="PF02654">
    <property type="entry name" value="CobS"/>
    <property type="match status" value="1"/>
</dbReference>
<keyword evidence="9 19" id="KW-0808">Transferase</keyword>
<dbReference type="NCBIfam" id="TIGR00317">
    <property type="entry name" value="cobS"/>
    <property type="match status" value="1"/>
</dbReference>
<comment type="catalytic activity">
    <reaction evidence="17 19">
        <text>alpha-ribazole + adenosylcob(III)inamide-GDP = adenosylcob(III)alamin + GMP + H(+)</text>
        <dbReference type="Rhea" id="RHEA:16049"/>
        <dbReference type="ChEBI" id="CHEBI:10329"/>
        <dbReference type="ChEBI" id="CHEBI:15378"/>
        <dbReference type="ChEBI" id="CHEBI:18408"/>
        <dbReference type="ChEBI" id="CHEBI:58115"/>
        <dbReference type="ChEBI" id="CHEBI:60487"/>
        <dbReference type="EC" id="2.7.8.26"/>
    </reaction>
</comment>
<sequence length="262" mass="27987">MQDNDENNSINNSSAGGLRGIAGLVSFSTILPLNIHTSIEEMARFTWFWPVIGGFIGILAGAFGFFLLNMVQIPQIIAAALIYSFMIWFNGFHHLDGLMDFGDGMMVHGTPEKKISVMRDTRIGTGGMAYFVMVALVTFAGLTSAPAALILPVIIVAEVAAKMGIVTCASFSEAFPDGTGRFFIESMNKKLLLLSLVLSSAIGFLALNLTGVIGVIGGFLGGALIATVARRNFKWATGDILGTSNEIGRMLSLILMAWILLV</sequence>
<dbReference type="GO" id="GO:0005886">
    <property type="term" value="C:plasma membrane"/>
    <property type="evidence" value="ECO:0007669"/>
    <property type="project" value="UniProtKB-SubCell"/>
</dbReference>
<evidence type="ECO:0000256" key="1">
    <source>
        <dbReference type="ARBA" id="ARBA00001946"/>
    </source>
</evidence>
<evidence type="ECO:0000256" key="3">
    <source>
        <dbReference type="ARBA" id="ARBA00004663"/>
    </source>
</evidence>
<dbReference type="RefSeq" id="WP_071907552.1">
    <property type="nucleotide sequence ID" value="NZ_LT607756.1"/>
</dbReference>
<dbReference type="STRING" id="118062.MCBB_1949"/>
<comment type="cofactor">
    <cofactor evidence="1 19">
        <name>Mg(2+)</name>
        <dbReference type="ChEBI" id="CHEBI:18420"/>
    </cofactor>
</comment>
<feature type="transmembrane region" description="Helical" evidence="19">
    <location>
        <begin position="73"/>
        <end position="92"/>
    </location>
</feature>
<keyword evidence="8 19" id="KW-0169">Cobalamin biosynthesis</keyword>
<dbReference type="GeneID" id="30412786"/>
<dbReference type="UniPathway" id="UPA00148">
    <property type="reaction ID" value="UER00238"/>
</dbReference>
<keyword evidence="7 19" id="KW-1003">Cell membrane</keyword>
<comment type="subcellular location">
    <subcellularLocation>
        <location evidence="2 19">Cell membrane</location>
        <topology evidence="2 19">Multi-pass membrane protein</topology>
    </subcellularLocation>
</comment>
<evidence type="ECO:0000256" key="9">
    <source>
        <dbReference type="ARBA" id="ARBA00022679"/>
    </source>
</evidence>
<dbReference type="EC" id="2.7.8.26" evidence="5 19"/>
<evidence type="ECO:0000256" key="7">
    <source>
        <dbReference type="ARBA" id="ARBA00022475"/>
    </source>
</evidence>
<feature type="transmembrane region" description="Helical" evidence="19">
    <location>
        <begin position="16"/>
        <end position="35"/>
    </location>
</feature>
<dbReference type="HAMAP" id="MF_00719">
    <property type="entry name" value="CobS"/>
    <property type="match status" value="1"/>
</dbReference>
<dbReference type="GO" id="GO:0051073">
    <property type="term" value="F:adenosylcobinamide-GDP ribazoletransferase activity"/>
    <property type="evidence" value="ECO:0007669"/>
    <property type="project" value="UniProtKB-UniRule"/>
</dbReference>
<dbReference type="AlphaFoldDB" id="A0A1D3L4E8"/>
<evidence type="ECO:0000256" key="8">
    <source>
        <dbReference type="ARBA" id="ARBA00022573"/>
    </source>
</evidence>
<comment type="pathway">
    <text evidence="3 19">Cofactor biosynthesis; adenosylcobalamin biosynthesis; adenosylcobalamin from cob(II)yrinate a,c-diamide: step 7/7.</text>
</comment>
<evidence type="ECO:0000256" key="2">
    <source>
        <dbReference type="ARBA" id="ARBA00004651"/>
    </source>
</evidence>
<keyword evidence="12 19" id="KW-1133">Transmembrane helix</keyword>
<reference evidence="20 21" key="1">
    <citation type="submission" date="2016-08" db="EMBL/GenBank/DDBJ databases">
        <authorList>
            <person name="Seilhamer J.J."/>
        </authorList>
    </citation>
    <scope>NUCLEOTIDE SEQUENCE [LARGE SCALE GENOMIC DNA]</scope>
    <source>
        <strain evidence="20">Buetzberg</strain>
    </source>
</reference>
<dbReference type="PANTHER" id="PTHR34148:SF1">
    <property type="entry name" value="ADENOSYLCOBINAMIDE-GDP RIBAZOLETRANSFERASE"/>
    <property type="match status" value="1"/>
</dbReference>
<feature type="transmembrane region" description="Helical" evidence="19">
    <location>
        <begin position="47"/>
        <end position="67"/>
    </location>
</feature>
<evidence type="ECO:0000313" key="21">
    <source>
        <dbReference type="Proteomes" id="UP000094707"/>
    </source>
</evidence>
<evidence type="ECO:0000256" key="18">
    <source>
        <dbReference type="ARBA" id="ARBA00049504"/>
    </source>
</evidence>
<dbReference type="EMBL" id="LT607756">
    <property type="protein sequence ID" value="SCG86497.1"/>
    <property type="molecule type" value="Genomic_DNA"/>
</dbReference>
<dbReference type="Proteomes" id="UP000094707">
    <property type="component" value="Chromosome I"/>
</dbReference>
<keyword evidence="21" id="KW-1185">Reference proteome</keyword>
<dbReference type="GO" id="GO:0009236">
    <property type="term" value="P:cobalamin biosynthetic process"/>
    <property type="evidence" value="ECO:0007669"/>
    <property type="project" value="UniProtKB-UniRule"/>
</dbReference>
<protein>
    <recommendedName>
        <fullName evidence="6 19">Adenosylcobinamide-GDP ribazoletransferase</fullName>
        <ecNumber evidence="5 19">2.7.8.26</ecNumber>
    </recommendedName>
    <alternativeName>
        <fullName evidence="16 19">Cobalamin synthase</fullName>
    </alternativeName>
    <alternativeName>
        <fullName evidence="15 19">Cobalamin-5'-phosphate synthase</fullName>
    </alternativeName>
</protein>
<evidence type="ECO:0000256" key="11">
    <source>
        <dbReference type="ARBA" id="ARBA00022842"/>
    </source>
</evidence>
<feature type="transmembrane region" description="Helical" evidence="19">
    <location>
        <begin position="123"/>
        <end position="142"/>
    </location>
</feature>
<dbReference type="PANTHER" id="PTHR34148">
    <property type="entry name" value="ADENOSYLCOBINAMIDE-GDP RIBAZOLETRANSFERASE"/>
    <property type="match status" value="1"/>
</dbReference>